<dbReference type="GO" id="GO:0019441">
    <property type="term" value="P:L-tryptophan catabolic process to kynurenine"/>
    <property type="evidence" value="ECO:0007669"/>
    <property type="project" value="InterPro"/>
</dbReference>
<dbReference type="Pfam" id="PF07014">
    <property type="entry name" value="Hs1pro-1_C"/>
    <property type="match status" value="1"/>
</dbReference>
<keyword evidence="4" id="KW-1185">Reference proteome</keyword>
<dbReference type="EMBL" id="JAINDJ010000003">
    <property type="protein sequence ID" value="KAG9453947.1"/>
    <property type="molecule type" value="Genomic_DNA"/>
</dbReference>
<evidence type="ECO:0008006" key="5">
    <source>
        <dbReference type="Google" id="ProtNLM"/>
    </source>
</evidence>
<dbReference type="SUPFAM" id="SSF140959">
    <property type="entry name" value="Indolic compounds 2,3-dioxygenase-like"/>
    <property type="match status" value="1"/>
</dbReference>
<comment type="caution">
    <text evidence="3">The sequence shown here is derived from an EMBL/GenBank/DDBJ whole genome shotgun (WGS) entry which is preliminary data.</text>
</comment>
<dbReference type="AlphaFoldDB" id="A0AAV7F2C3"/>
<evidence type="ECO:0000259" key="1">
    <source>
        <dbReference type="Pfam" id="PF07014"/>
    </source>
</evidence>
<dbReference type="GO" id="GO:0006952">
    <property type="term" value="P:defense response"/>
    <property type="evidence" value="ECO:0007669"/>
    <property type="project" value="InterPro"/>
</dbReference>
<evidence type="ECO:0000313" key="3">
    <source>
        <dbReference type="EMBL" id="KAG9453947.1"/>
    </source>
</evidence>
<dbReference type="Gene3D" id="1.20.58.480">
    <property type="match status" value="1"/>
</dbReference>
<dbReference type="InterPro" id="IPR037217">
    <property type="entry name" value="Trp/Indoleamine_2_3_dOase-like"/>
</dbReference>
<organism evidence="3 4">
    <name type="scientific">Aristolochia fimbriata</name>
    <name type="common">White veined hardy Dutchman's pipe vine</name>
    <dbReference type="NCBI Taxonomy" id="158543"/>
    <lineage>
        <taxon>Eukaryota</taxon>
        <taxon>Viridiplantae</taxon>
        <taxon>Streptophyta</taxon>
        <taxon>Embryophyta</taxon>
        <taxon>Tracheophyta</taxon>
        <taxon>Spermatophyta</taxon>
        <taxon>Magnoliopsida</taxon>
        <taxon>Magnoliidae</taxon>
        <taxon>Piperales</taxon>
        <taxon>Aristolochiaceae</taxon>
        <taxon>Aristolochia</taxon>
    </lineage>
</organism>
<dbReference type="InterPro" id="IPR009743">
    <property type="entry name" value="Hs1pro-1_C"/>
</dbReference>
<dbReference type="InterPro" id="IPR009869">
    <property type="entry name" value="HSPRO1_N"/>
</dbReference>
<dbReference type="Pfam" id="PF07231">
    <property type="entry name" value="Hs1pro-1_N"/>
    <property type="match status" value="1"/>
</dbReference>
<dbReference type="Proteomes" id="UP000825729">
    <property type="component" value="Unassembled WGS sequence"/>
</dbReference>
<dbReference type="GO" id="GO:0046872">
    <property type="term" value="F:metal ion binding"/>
    <property type="evidence" value="ECO:0007669"/>
    <property type="project" value="InterPro"/>
</dbReference>
<evidence type="ECO:0000313" key="4">
    <source>
        <dbReference type="Proteomes" id="UP000825729"/>
    </source>
</evidence>
<sequence length="472" mass="52884">MVDLDWKAKMVTPKSPKLSDKSRQSGPPFARAGDLVLASAAATLAYEQYFRLPELSKLLGGRDFPEWKTESLLRPALQGLEITFRFVSIVLSDTRPYANRHEWRRRVEALALHQIELIGAICEEDEGPAPIADLGCASGVLARDRSMSEVWKAPGATTSVVNRTSEGSLLPRLASWHKSEEVAAKIAFAVECHMRRSPFTLGIGEPNLAGKPNLEYDLLCHPADLHALKKTPLDLKNLENQTLFTTHQILECWVFAAREVLRRVEEKIEKTEFQRSAAYCWLLERIWNLLGEIEDLHLLMDPDDFLRLKSQLAIKASESGSAAFCFRSKALLDLTRSTKDLRRRVPQVLGVEVDPTGGPRVQEGAMKLYHRKADPGKIHLLQAFQATEGAVKRFFFGYRELVVISMGSLEAKDQGACDGAYAAAEQPRDQLSQMFLEPPYFPSLDAAKTFLGEYWQYHQTTGLNGSENGDRS</sequence>
<gene>
    <name evidence="3" type="ORF">H6P81_006851</name>
</gene>
<dbReference type="PANTHER" id="PTHR34795:SF1">
    <property type="entry name" value="NEMATODE RESISTANCE PROTEIN-LIKE HSPRO1"/>
    <property type="match status" value="1"/>
</dbReference>
<dbReference type="GO" id="GO:0020037">
    <property type="term" value="F:heme binding"/>
    <property type="evidence" value="ECO:0007669"/>
    <property type="project" value="InterPro"/>
</dbReference>
<evidence type="ECO:0000259" key="2">
    <source>
        <dbReference type="Pfam" id="PF07231"/>
    </source>
</evidence>
<feature type="domain" description="Hs1pro-1 C-terminal" evidence="1">
    <location>
        <begin position="194"/>
        <end position="456"/>
    </location>
</feature>
<dbReference type="PANTHER" id="PTHR34795">
    <property type="entry name" value="NEMATODE RESISTANCE PROTEIN-LIKE HSPRO1"/>
    <property type="match status" value="1"/>
</dbReference>
<name>A0AAV7F2C3_ARIFI</name>
<reference evidence="3 4" key="1">
    <citation type="submission" date="2021-07" db="EMBL/GenBank/DDBJ databases">
        <title>The Aristolochia fimbriata genome: insights into angiosperm evolution, floral development and chemical biosynthesis.</title>
        <authorList>
            <person name="Jiao Y."/>
        </authorList>
    </citation>
    <scope>NUCLEOTIDE SEQUENCE [LARGE SCALE GENOMIC DNA]</scope>
    <source>
        <strain evidence="3">IBCAS-2021</strain>
        <tissue evidence="3">Leaf</tissue>
    </source>
</reference>
<dbReference type="InterPro" id="IPR038759">
    <property type="entry name" value="HSPRO1/HSPRO2"/>
</dbReference>
<feature type="domain" description="Nematode resistance protein-like HSPRO1 N-terminal" evidence="2">
    <location>
        <begin position="1"/>
        <end position="191"/>
    </location>
</feature>
<protein>
    <recommendedName>
        <fullName evidence="5">Nematode resistance protein-like HSPRO2</fullName>
    </recommendedName>
</protein>
<proteinExistence type="predicted"/>
<accession>A0AAV7F2C3</accession>